<accession>A0A5C0VDI7</accession>
<dbReference type="Proteomes" id="UP000323653">
    <property type="component" value="Chromosome"/>
</dbReference>
<proteinExistence type="predicted"/>
<dbReference type="EMBL" id="CP043329">
    <property type="protein sequence ID" value="QEK50476.1"/>
    <property type="molecule type" value="Genomic_DNA"/>
</dbReference>
<evidence type="ECO:0000256" key="1">
    <source>
        <dbReference type="SAM" id="SignalP"/>
    </source>
</evidence>
<name>A0A5C0VDI7_9SPHI</name>
<dbReference type="KEGG" id="pej:FYC62_01410"/>
<keyword evidence="3" id="KW-1185">Reference proteome</keyword>
<feature type="chain" id="PRO_5023099033" evidence="1">
    <location>
        <begin position="22"/>
        <end position="228"/>
    </location>
</feature>
<evidence type="ECO:0000313" key="2">
    <source>
        <dbReference type="EMBL" id="QEK50476.1"/>
    </source>
</evidence>
<sequence>MKSKIIIATLFVLLLNKSAQAQHYFYTHLKVPFFEYLNKSNKGRPDRNTDGIALNAGYAIQLMPDFYLETGIDYLLGNSLTNKSYTDNTLTELKSETSLSNQAFSFQIRPTYKISINVDDQTYLALACGLNYQKLYTDASFNTYAKNSHNQTSTQEKQATAKSNFYLALEPKLALEFKTEKKIAYRFGFNYTRINWDRTIQKLNFNDVAYQQPKHKTSTIFFFGGFVF</sequence>
<organism evidence="2 3">
    <name type="scientific">Pedobacter aquae</name>
    <dbReference type="NCBI Taxonomy" id="2605747"/>
    <lineage>
        <taxon>Bacteria</taxon>
        <taxon>Pseudomonadati</taxon>
        <taxon>Bacteroidota</taxon>
        <taxon>Sphingobacteriia</taxon>
        <taxon>Sphingobacteriales</taxon>
        <taxon>Sphingobacteriaceae</taxon>
        <taxon>Pedobacter</taxon>
    </lineage>
</organism>
<protein>
    <submittedName>
        <fullName evidence="2">Outer membrane beta-barrel protein</fullName>
    </submittedName>
</protein>
<reference evidence="2 3" key="1">
    <citation type="submission" date="2019-08" db="EMBL/GenBank/DDBJ databases">
        <title>Pedobacter sp. nov., isolated from Han river, South Korea.</title>
        <authorList>
            <person name="Lee D.-H."/>
            <person name="Kim Y.-S."/>
            <person name="Hwang E.-M."/>
            <person name="Le Tran T.C."/>
            <person name="Cha C.-J."/>
        </authorList>
    </citation>
    <scope>NUCLEOTIDE SEQUENCE [LARGE SCALE GENOMIC DNA]</scope>
    <source>
        <strain evidence="2 3">CJ43</strain>
    </source>
</reference>
<evidence type="ECO:0000313" key="3">
    <source>
        <dbReference type="Proteomes" id="UP000323653"/>
    </source>
</evidence>
<dbReference type="RefSeq" id="WP_149073663.1">
    <property type="nucleotide sequence ID" value="NZ_CP043329.1"/>
</dbReference>
<dbReference type="AlphaFoldDB" id="A0A5C0VDI7"/>
<keyword evidence="1" id="KW-0732">Signal</keyword>
<feature type="signal peptide" evidence="1">
    <location>
        <begin position="1"/>
        <end position="21"/>
    </location>
</feature>
<gene>
    <name evidence="2" type="ORF">FYC62_01410</name>
</gene>